<comment type="function">
    <text evidence="9">One gap junction consists of a cluster of closely packed pairs of transmembrane channels, the connexons, through which materials of low MW diffuse from one cell to a neighboring cell.</text>
</comment>
<evidence type="ECO:0000256" key="10">
    <source>
        <dbReference type="SAM" id="MobiDB-lite"/>
    </source>
</evidence>
<evidence type="ECO:0000256" key="2">
    <source>
        <dbReference type="ARBA" id="ARBA00004651"/>
    </source>
</evidence>
<dbReference type="GO" id="GO:0005922">
    <property type="term" value="C:connexin complex"/>
    <property type="evidence" value="ECO:0007669"/>
    <property type="project" value="InterPro"/>
</dbReference>
<dbReference type="EMBL" id="SCEB01000318">
    <property type="protein sequence ID" value="RXM99674.1"/>
    <property type="molecule type" value="Genomic_DNA"/>
</dbReference>
<protein>
    <recommendedName>
        <fullName evidence="9">Gap junction protein</fullName>
    </recommendedName>
</protein>
<keyword evidence="15" id="KW-1185">Reference proteome</keyword>
<evidence type="ECO:0000313" key="14">
    <source>
        <dbReference type="EMBL" id="RXM99674.1"/>
    </source>
</evidence>
<evidence type="ECO:0000256" key="6">
    <source>
        <dbReference type="ARBA" id="ARBA00022949"/>
    </source>
</evidence>
<feature type="region of interest" description="Disordered" evidence="10">
    <location>
        <begin position="321"/>
        <end position="349"/>
    </location>
</feature>
<dbReference type="PRINTS" id="PR00206">
    <property type="entry name" value="CONNEXIN"/>
</dbReference>
<evidence type="ECO:0000259" key="13">
    <source>
        <dbReference type="SMART" id="SM01089"/>
    </source>
</evidence>
<dbReference type="Gene3D" id="1.20.1440.80">
    <property type="entry name" value="Gap junction channel protein cysteine-rich domain"/>
    <property type="match status" value="1"/>
</dbReference>
<evidence type="ECO:0000313" key="15">
    <source>
        <dbReference type="Proteomes" id="UP000289886"/>
    </source>
</evidence>
<comment type="similarity">
    <text evidence="9">Belongs to the connexin family.</text>
</comment>
<dbReference type="PANTHER" id="PTHR11984">
    <property type="entry name" value="CONNEXIN"/>
    <property type="match status" value="1"/>
</dbReference>
<dbReference type="InterPro" id="IPR034634">
    <property type="entry name" value="Connexin_C"/>
</dbReference>
<dbReference type="InterPro" id="IPR038359">
    <property type="entry name" value="Connexin_N_sf"/>
</dbReference>
<reference evidence="14 15" key="1">
    <citation type="submission" date="2019-01" db="EMBL/GenBank/DDBJ databases">
        <title>Draft Genome and Complete Hox-Cluster Characterization of the Sterlet Sturgeon (Acipenser ruthenus).</title>
        <authorList>
            <person name="Wei Q."/>
        </authorList>
    </citation>
    <scope>NUCLEOTIDE SEQUENCE [LARGE SCALE GENOMIC DNA]</scope>
    <source>
        <strain evidence="14">WHYD16114868_AA</strain>
        <tissue evidence="14">Blood</tissue>
    </source>
</reference>
<dbReference type="Pfam" id="PF00029">
    <property type="entry name" value="Connexin"/>
    <property type="match status" value="1"/>
</dbReference>
<feature type="transmembrane region" description="Helical" evidence="11">
    <location>
        <begin position="147"/>
        <end position="169"/>
    </location>
</feature>
<feature type="transmembrane region" description="Helical" evidence="11">
    <location>
        <begin position="202"/>
        <end position="224"/>
    </location>
</feature>
<accession>A0A662YST6</accession>
<proteinExistence type="inferred from homology"/>
<comment type="caution">
    <text evidence="14">The sequence shown here is derived from an EMBL/GenBank/DDBJ whole genome shotgun (WGS) entry which is preliminary data.</text>
</comment>
<evidence type="ECO:0000256" key="4">
    <source>
        <dbReference type="ARBA" id="ARBA00022692"/>
    </source>
</evidence>
<dbReference type="InterPro" id="IPR013092">
    <property type="entry name" value="Connexin_N"/>
</dbReference>
<dbReference type="CDD" id="cd07061">
    <property type="entry name" value="HP_HAP_like"/>
    <property type="match status" value="1"/>
</dbReference>
<dbReference type="SMART" id="SM01089">
    <property type="entry name" value="Connexin_CCC"/>
    <property type="match status" value="1"/>
</dbReference>
<dbReference type="InterPro" id="IPR000560">
    <property type="entry name" value="His_Pase_clade-2"/>
</dbReference>
<dbReference type="FunFam" id="1.20.1440.80:FF:000001">
    <property type="entry name" value="Gap junction alpha-1"/>
    <property type="match status" value="1"/>
</dbReference>
<dbReference type="GO" id="GO:0007267">
    <property type="term" value="P:cell-cell signaling"/>
    <property type="evidence" value="ECO:0007669"/>
    <property type="project" value="TreeGrafter"/>
</dbReference>
<dbReference type="InterPro" id="IPR017990">
    <property type="entry name" value="Connexin_CS"/>
</dbReference>
<keyword evidence="6" id="KW-0965">Cell junction</keyword>
<dbReference type="PANTHER" id="PTHR11984:SF13">
    <property type="entry name" value="GAP JUNCTION ALPHA-5 PROTEIN"/>
    <property type="match status" value="1"/>
</dbReference>
<dbReference type="SUPFAM" id="SSF118220">
    <property type="entry name" value="Connexin43"/>
    <property type="match status" value="1"/>
</dbReference>
<evidence type="ECO:0000256" key="7">
    <source>
        <dbReference type="ARBA" id="ARBA00022989"/>
    </source>
</evidence>
<organism evidence="14 15">
    <name type="scientific">Acipenser ruthenus</name>
    <name type="common">Sterlet sturgeon</name>
    <dbReference type="NCBI Taxonomy" id="7906"/>
    <lineage>
        <taxon>Eukaryota</taxon>
        <taxon>Metazoa</taxon>
        <taxon>Chordata</taxon>
        <taxon>Craniata</taxon>
        <taxon>Vertebrata</taxon>
        <taxon>Euteleostomi</taxon>
        <taxon>Actinopterygii</taxon>
        <taxon>Chondrostei</taxon>
        <taxon>Acipenseriformes</taxon>
        <taxon>Acipenseridae</taxon>
        <taxon>Acipenser</taxon>
    </lineage>
</organism>
<feature type="domain" description="Connexin cysteine-rich" evidence="13">
    <location>
        <begin position="158"/>
        <end position="224"/>
    </location>
</feature>
<dbReference type="InterPro" id="IPR029033">
    <property type="entry name" value="His_PPase_superfam"/>
</dbReference>
<dbReference type="PROSITE" id="PS00407">
    <property type="entry name" value="CONNEXINS_1"/>
    <property type="match status" value="1"/>
</dbReference>
<sequence>MGDWSLLGNILEEVQEHSTIVGKVWLTVVFIFRILVLGTAAESSWGDEHSDFECDTLQPGCTNVCYDKAFPISHIRYWVLQIIFVSTPSLIYMGHAMHTVRMEEKKRLREHEDRAQGGKEYLEDKVDVSMKEEATVKIKLKGTLLQTYVFSILIRTVIEVAFIVGQYLIYGIFLKPLYHCRNWPCPNPVNCFMSRPTEKNVFIVFMLTVAVFSLFLSVVELYHLGWKKFKQCLRTYNSSPNPVATAPISKEPDAPARPSQACTPTPDFNQCLVATNGHCNPFNNKLAHQQNSANMATERHHSRDNLEGKDFLQMHYLQGSETSNSSAAPPGHENLFKDKRRLSKASGSSSRAEWVPNLLKDPSHTSMNYAVTDLSGGPKPPSPIEDSYRAHTLAGGTFPGQLTTLGKQQLYDLGARIRKTYIEEFNFLSPIFRSSEVYVRSTNIVRTIESATCLLAGLFQQKQEGAVKIQTSEAETEILYPNYHGCKLLKLLSRHRWTESALLPDIAEDLKRIQSLLGIVGHKHVDFIQLRDDLVAREAHGLPCPTVLKNWQKTVEERAVEMVYYIYEPNKSENLQLSVGPLLHTLMANIEKKIEKSSDDSRKLYLYSVHDTTLMPCLMALGIFDMKWPPYAADIALELYEHRSTKEVYIKVSYIGQDQLVRGCSDVFCPLNEFRKALLPYMLDSKRHGALCNQTENITK</sequence>
<dbReference type="GO" id="GO:0086076">
    <property type="term" value="F:gap junction channel activity involved in atrial cardiac muscle cell-AV node cell electrical coupling"/>
    <property type="evidence" value="ECO:0007669"/>
    <property type="project" value="TreeGrafter"/>
</dbReference>
<dbReference type="SMART" id="SM00037">
    <property type="entry name" value="CNX"/>
    <property type="match status" value="1"/>
</dbReference>
<keyword evidence="7 11" id="KW-1133">Transmembrane helix</keyword>
<evidence type="ECO:0000256" key="5">
    <source>
        <dbReference type="ARBA" id="ARBA00022868"/>
    </source>
</evidence>
<dbReference type="Proteomes" id="UP000289886">
    <property type="component" value="Unassembled WGS sequence"/>
</dbReference>
<dbReference type="Gene3D" id="3.40.50.1240">
    <property type="entry name" value="Phosphoglycerate mutase-like"/>
    <property type="match status" value="1"/>
</dbReference>
<evidence type="ECO:0000259" key="12">
    <source>
        <dbReference type="SMART" id="SM00037"/>
    </source>
</evidence>
<evidence type="ECO:0000256" key="8">
    <source>
        <dbReference type="ARBA" id="ARBA00023136"/>
    </source>
</evidence>
<name>A0A662YST6_ACIRT</name>
<dbReference type="GO" id="GO:0007507">
    <property type="term" value="P:heart development"/>
    <property type="evidence" value="ECO:0007669"/>
    <property type="project" value="TreeGrafter"/>
</dbReference>
<gene>
    <name evidence="14" type="ORF">EOD39_10998</name>
</gene>
<keyword evidence="4 9" id="KW-0812">Transmembrane</keyword>
<evidence type="ECO:0000256" key="3">
    <source>
        <dbReference type="ARBA" id="ARBA00022475"/>
    </source>
</evidence>
<dbReference type="SUPFAM" id="SSF53254">
    <property type="entry name" value="Phosphoglycerate mutase-like"/>
    <property type="match status" value="1"/>
</dbReference>
<dbReference type="InterPro" id="IPR000500">
    <property type="entry name" value="Connexin"/>
</dbReference>
<feature type="domain" description="Connexin N-terminal" evidence="12">
    <location>
        <begin position="43"/>
        <end position="76"/>
    </location>
</feature>
<dbReference type="Pfam" id="PF16791">
    <property type="entry name" value="Connexin40_C"/>
    <property type="match status" value="1"/>
</dbReference>
<feature type="transmembrane region" description="Helical" evidence="11">
    <location>
        <begin position="77"/>
        <end position="97"/>
    </location>
</feature>
<comment type="subunit">
    <text evidence="9">A connexon is composed of a hexamer of connexins.</text>
</comment>
<comment type="subcellular location">
    <subcellularLocation>
        <location evidence="1">Cell junction</location>
        <location evidence="1">Gap junction</location>
    </subcellularLocation>
    <subcellularLocation>
        <location evidence="2 9">Cell membrane</location>
        <topology evidence="2 9">Multi-pass membrane protein</topology>
    </subcellularLocation>
</comment>
<dbReference type="InterPro" id="IPR031862">
    <property type="entry name" value="Cx40_C"/>
</dbReference>
<dbReference type="AlphaFoldDB" id="A0A662YST6"/>
<evidence type="ECO:0000256" key="1">
    <source>
        <dbReference type="ARBA" id="ARBA00004610"/>
    </source>
</evidence>
<keyword evidence="5 9" id="KW-0303">Gap junction</keyword>
<evidence type="ECO:0000256" key="9">
    <source>
        <dbReference type="RuleBase" id="RU000630"/>
    </source>
</evidence>
<keyword evidence="3" id="KW-1003">Cell membrane</keyword>
<evidence type="ECO:0000256" key="11">
    <source>
        <dbReference type="SAM" id="Phobius"/>
    </source>
</evidence>
<feature type="transmembrane region" description="Helical" evidence="11">
    <location>
        <begin position="20"/>
        <end position="41"/>
    </location>
</feature>
<keyword evidence="8 11" id="KW-0472">Membrane</keyword>
<dbReference type="Pfam" id="PF00328">
    <property type="entry name" value="His_Phos_2"/>
    <property type="match status" value="1"/>
</dbReference>
<dbReference type="InterPro" id="IPR019570">
    <property type="entry name" value="Connexin_CCC"/>
</dbReference>
<dbReference type="PROSITE" id="PS00408">
    <property type="entry name" value="CONNEXINS_2"/>
    <property type="match status" value="1"/>
</dbReference>